<dbReference type="Proteomes" id="UP000178880">
    <property type="component" value="Unassembled WGS sequence"/>
</dbReference>
<evidence type="ECO:0000313" key="1">
    <source>
        <dbReference type="EMBL" id="OGY99527.1"/>
    </source>
</evidence>
<evidence type="ECO:0000313" key="2">
    <source>
        <dbReference type="Proteomes" id="UP000178880"/>
    </source>
</evidence>
<dbReference type="EMBL" id="MHLA01000015">
    <property type="protein sequence ID" value="OGY99527.1"/>
    <property type="molecule type" value="Genomic_DNA"/>
</dbReference>
<organism evidence="1 2">
    <name type="scientific">Candidatus Liptonbacteria bacterium RIFCSPLOWO2_01_FULL_52_25</name>
    <dbReference type="NCBI Taxonomy" id="1798650"/>
    <lineage>
        <taxon>Bacteria</taxon>
        <taxon>Candidatus Liptoniibacteriota</taxon>
    </lineage>
</organism>
<dbReference type="STRING" id="1798650.A2945_01565"/>
<comment type="caution">
    <text evidence="1">The sequence shown here is derived from an EMBL/GenBank/DDBJ whole genome shotgun (WGS) entry which is preliminary data.</text>
</comment>
<accession>A0A1G2CGI9</accession>
<name>A0A1G2CGI9_9BACT</name>
<proteinExistence type="predicted"/>
<sequence length="606" mass="62854">MANNEGRLTFAVATVVGCAIFLALLNPIQFFHYGLSRTFADTATTTVTVLNTAPLWTVVAQEFPESSTSSPTNAGSNVVWVGTATDSNNDAYYLLICKTSSTPTANSGAAPTCGGGAGFQWAVSSLTSSTVQATSTYTTLVGDAESNVWVAWICDANSSNPSCNATYEQGSGSTASPFIVNHRPSFSSFSNDGPKNPSQFVTWSTNASDTDVLGGNDTVQLYVCKLNDFVAGSCGGGGTYCSSTFSGTDPSCSSTIAIPTQDKDYSSFGFIIDNHSFAASGGSQATNASFTISNVAPTLTSSSISLLNTTGSGDMIFTNPAGQTTGFRVTFTAQDNNSCLASSGANEITSSSINVYRETVTQANCQASSSYNANNCYPAAVGTSTWNYGCTQDGGSCGGAGFDTATWTCTFPLWYLADATDGVNATDTQYFAEKWFTSVRLMDDDIVTSTLVESAQGNEVSTYLAYALNTSAVTYGGLSPGQRNDPLIATTTVTTQGNTGLDTTLYGVAMCTTYPNCPVSTTSTITVGSQKYATSSVGYASSTATALLVNPGATLALHVRKSTLTLSAATGTTYWGLEVTSTITLAGDYTGQDTVIGVKSPAQFWP</sequence>
<gene>
    <name evidence="1" type="ORF">A2945_01565</name>
</gene>
<dbReference type="AlphaFoldDB" id="A0A1G2CGI9"/>
<dbReference type="PROSITE" id="PS51257">
    <property type="entry name" value="PROKAR_LIPOPROTEIN"/>
    <property type="match status" value="1"/>
</dbReference>
<protein>
    <submittedName>
        <fullName evidence="1">Uncharacterized protein</fullName>
    </submittedName>
</protein>
<reference evidence="1 2" key="1">
    <citation type="journal article" date="2016" name="Nat. Commun.">
        <title>Thousands of microbial genomes shed light on interconnected biogeochemical processes in an aquifer system.</title>
        <authorList>
            <person name="Anantharaman K."/>
            <person name="Brown C.T."/>
            <person name="Hug L.A."/>
            <person name="Sharon I."/>
            <person name="Castelle C.J."/>
            <person name="Probst A.J."/>
            <person name="Thomas B.C."/>
            <person name="Singh A."/>
            <person name="Wilkins M.J."/>
            <person name="Karaoz U."/>
            <person name="Brodie E.L."/>
            <person name="Williams K.H."/>
            <person name="Hubbard S.S."/>
            <person name="Banfield J.F."/>
        </authorList>
    </citation>
    <scope>NUCLEOTIDE SEQUENCE [LARGE SCALE GENOMIC DNA]</scope>
</reference>